<protein>
    <submittedName>
        <fullName evidence="11">MFS transporter</fullName>
    </submittedName>
</protein>
<dbReference type="AlphaFoldDB" id="A0A917GYU4"/>
<keyword evidence="8 9" id="KW-0472">Membrane</keyword>
<feature type="transmembrane region" description="Helical" evidence="9">
    <location>
        <begin position="160"/>
        <end position="183"/>
    </location>
</feature>
<dbReference type="InterPro" id="IPR036259">
    <property type="entry name" value="MFS_trans_sf"/>
</dbReference>
<feature type="domain" description="Major facilitator superfamily (MFS) profile" evidence="10">
    <location>
        <begin position="23"/>
        <end position="439"/>
    </location>
</feature>
<evidence type="ECO:0000256" key="7">
    <source>
        <dbReference type="ARBA" id="ARBA00022989"/>
    </source>
</evidence>
<dbReference type="InterPro" id="IPR051084">
    <property type="entry name" value="H+-coupled_symporters"/>
</dbReference>
<evidence type="ECO:0000256" key="9">
    <source>
        <dbReference type="SAM" id="Phobius"/>
    </source>
</evidence>
<feature type="transmembrane region" description="Helical" evidence="9">
    <location>
        <begin position="378"/>
        <end position="397"/>
    </location>
</feature>
<sequence length="443" mass="46978">MAQASQLTAPAVDPQRQRKAKKATGVAAFGTFIEYYDFSVFGYVAATIAVVFFPSDDPVAGLLNTFLIFGTAFIVRPLGAIFFGWIGDRMGRRTSLVGSILLMSAAAGFIAALPTYAQIGIWAPILLGVLRMLQGFSAGGEIGGAASYIREWAPIERRNLYISFIPSIAVLGKGSAAGLAALAATLVPAEAMESWGWRIPFMIAVPLGILCLIMRLKIEDSPEFTASATTAKETTGSPFGRLIGEHRKPLTKVFFISLVQNMGTYIGTVYVAVYFSTVLGYTKAEASYIVLIAVVAAAFLIPLAGQLGNRIGAKRVLVSSYLFYIVVTIPSFMLMNNGSVALAMVGLLIGMVPYALCQAGTYASMPEFFPVEVRHTGVAFGHSVGAVIGGAGGPYFATWMIDATGNTLVPAYMLVVFGVMGLAVVLGAVRTNTTTSSTSHLYR</sequence>
<dbReference type="PROSITE" id="PS50850">
    <property type="entry name" value="MFS"/>
    <property type="match status" value="1"/>
</dbReference>
<dbReference type="Gene3D" id="1.20.1250.20">
    <property type="entry name" value="MFS general substrate transporter like domains"/>
    <property type="match status" value="2"/>
</dbReference>
<feature type="transmembrane region" description="Helical" evidence="9">
    <location>
        <begin position="409"/>
        <end position="429"/>
    </location>
</feature>
<feature type="transmembrane region" description="Helical" evidence="9">
    <location>
        <begin position="253"/>
        <end position="274"/>
    </location>
</feature>
<dbReference type="PANTHER" id="PTHR43528">
    <property type="entry name" value="ALPHA-KETOGLUTARATE PERMEASE"/>
    <property type="match status" value="1"/>
</dbReference>
<evidence type="ECO:0000256" key="8">
    <source>
        <dbReference type="ARBA" id="ARBA00023136"/>
    </source>
</evidence>
<dbReference type="Proteomes" id="UP000638848">
    <property type="component" value="Unassembled WGS sequence"/>
</dbReference>
<keyword evidence="12" id="KW-1185">Reference proteome</keyword>
<organism evidence="11 12">
    <name type="scientific">Kocuria dechangensis</name>
    <dbReference type="NCBI Taxonomy" id="1176249"/>
    <lineage>
        <taxon>Bacteria</taxon>
        <taxon>Bacillati</taxon>
        <taxon>Actinomycetota</taxon>
        <taxon>Actinomycetes</taxon>
        <taxon>Micrococcales</taxon>
        <taxon>Micrococcaceae</taxon>
        <taxon>Kocuria</taxon>
    </lineage>
</organism>
<evidence type="ECO:0000256" key="1">
    <source>
        <dbReference type="ARBA" id="ARBA00004651"/>
    </source>
</evidence>
<evidence type="ECO:0000256" key="2">
    <source>
        <dbReference type="ARBA" id="ARBA00008240"/>
    </source>
</evidence>
<comment type="subcellular location">
    <subcellularLocation>
        <location evidence="1">Cell membrane</location>
        <topology evidence="1">Multi-pass membrane protein</topology>
    </subcellularLocation>
</comment>
<evidence type="ECO:0000259" key="10">
    <source>
        <dbReference type="PROSITE" id="PS50850"/>
    </source>
</evidence>
<proteinExistence type="inferred from homology"/>
<name>A0A917GYU4_9MICC</name>
<evidence type="ECO:0000256" key="4">
    <source>
        <dbReference type="ARBA" id="ARBA00022475"/>
    </source>
</evidence>
<reference evidence="11" key="2">
    <citation type="submission" date="2020-09" db="EMBL/GenBank/DDBJ databases">
        <authorList>
            <person name="Sun Q."/>
            <person name="Zhou Y."/>
        </authorList>
    </citation>
    <scope>NUCLEOTIDE SEQUENCE</scope>
    <source>
        <strain evidence="11">CGMCC 1.12187</strain>
    </source>
</reference>
<comment type="caution">
    <text evidence="11">The sequence shown here is derived from an EMBL/GenBank/DDBJ whole genome shotgun (WGS) entry which is preliminary data.</text>
</comment>
<feature type="transmembrane region" description="Helical" evidence="9">
    <location>
        <begin position="95"/>
        <end position="113"/>
    </location>
</feature>
<keyword evidence="4" id="KW-1003">Cell membrane</keyword>
<evidence type="ECO:0000313" key="11">
    <source>
        <dbReference type="EMBL" id="GGG61700.1"/>
    </source>
</evidence>
<dbReference type="InterPro" id="IPR020846">
    <property type="entry name" value="MFS_dom"/>
</dbReference>
<keyword evidence="5 9" id="KW-0812">Transmembrane</keyword>
<keyword evidence="3" id="KW-0813">Transport</keyword>
<evidence type="ECO:0000256" key="3">
    <source>
        <dbReference type="ARBA" id="ARBA00022448"/>
    </source>
</evidence>
<dbReference type="PANTHER" id="PTHR43528:SF1">
    <property type="entry name" value="ALPHA-KETOGLUTARATE PERMEASE"/>
    <property type="match status" value="1"/>
</dbReference>
<keyword evidence="6" id="KW-0769">Symport</keyword>
<gene>
    <name evidence="11" type="ORF">GCM10011374_25990</name>
</gene>
<feature type="transmembrane region" description="Helical" evidence="9">
    <location>
        <begin position="340"/>
        <end position="357"/>
    </location>
</feature>
<dbReference type="SUPFAM" id="SSF103473">
    <property type="entry name" value="MFS general substrate transporter"/>
    <property type="match status" value="1"/>
</dbReference>
<dbReference type="PROSITE" id="PS00217">
    <property type="entry name" value="SUGAR_TRANSPORT_2"/>
    <property type="match status" value="1"/>
</dbReference>
<reference evidence="11" key="1">
    <citation type="journal article" date="2014" name="Int. J. Syst. Evol. Microbiol.">
        <title>Complete genome sequence of Corynebacterium casei LMG S-19264T (=DSM 44701T), isolated from a smear-ripened cheese.</title>
        <authorList>
            <consortium name="US DOE Joint Genome Institute (JGI-PGF)"/>
            <person name="Walter F."/>
            <person name="Albersmeier A."/>
            <person name="Kalinowski J."/>
            <person name="Ruckert C."/>
        </authorList>
    </citation>
    <scope>NUCLEOTIDE SEQUENCE</scope>
    <source>
        <strain evidence="11">CGMCC 1.12187</strain>
    </source>
</reference>
<feature type="transmembrane region" description="Helical" evidence="9">
    <location>
        <begin position="59"/>
        <end position="83"/>
    </location>
</feature>
<evidence type="ECO:0000256" key="6">
    <source>
        <dbReference type="ARBA" id="ARBA00022847"/>
    </source>
</evidence>
<dbReference type="InterPro" id="IPR011701">
    <property type="entry name" value="MFS"/>
</dbReference>
<keyword evidence="7 9" id="KW-1133">Transmembrane helix</keyword>
<evidence type="ECO:0000313" key="12">
    <source>
        <dbReference type="Proteomes" id="UP000638848"/>
    </source>
</evidence>
<feature type="transmembrane region" description="Helical" evidence="9">
    <location>
        <begin position="286"/>
        <end position="304"/>
    </location>
</feature>
<feature type="transmembrane region" description="Helical" evidence="9">
    <location>
        <begin position="195"/>
        <end position="214"/>
    </location>
</feature>
<feature type="transmembrane region" description="Helical" evidence="9">
    <location>
        <begin position="26"/>
        <end position="53"/>
    </location>
</feature>
<comment type="similarity">
    <text evidence="2">Belongs to the major facilitator superfamily. Metabolite:H+ Symporter (MHS) family (TC 2.A.1.6) family.</text>
</comment>
<dbReference type="RefSeq" id="WP_188537868.1">
    <property type="nucleotide sequence ID" value="NZ_BMEQ01000014.1"/>
</dbReference>
<feature type="transmembrane region" description="Helical" evidence="9">
    <location>
        <begin position="316"/>
        <end position="334"/>
    </location>
</feature>
<evidence type="ECO:0000256" key="5">
    <source>
        <dbReference type="ARBA" id="ARBA00022692"/>
    </source>
</evidence>
<dbReference type="EMBL" id="BMEQ01000014">
    <property type="protein sequence ID" value="GGG61700.1"/>
    <property type="molecule type" value="Genomic_DNA"/>
</dbReference>
<dbReference type="GO" id="GO:0005886">
    <property type="term" value="C:plasma membrane"/>
    <property type="evidence" value="ECO:0007669"/>
    <property type="project" value="UniProtKB-SubCell"/>
</dbReference>
<dbReference type="Pfam" id="PF07690">
    <property type="entry name" value="MFS_1"/>
    <property type="match status" value="1"/>
</dbReference>
<dbReference type="InterPro" id="IPR005829">
    <property type="entry name" value="Sugar_transporter_CS"/>
</dbReference>
<dbReference type="GO" id="GO:0015293">
    <property type="term" value="F:symporter activity"/>
    <property type="evidence" value="ECO:0007669"/>
    <property type="project" value="UniProtKB-KW"/>
</dbReference>
<feature type="transmembrane region" description="Helical" evidence="9">
    <location>
        <begin position="119"/>
        <end position="139"/>
    </location>
</feature>
<accession>A0A917GYU4</accession>